<protein>
    <submittedName>
        <fullName evidence="1">Uncharacterized protein</fullName>
    </submittedName>
</protein>
<dbReference type="EMBL" id="LR026963">
    <property type="protein sequence ID" value="VBB69336.1"/>
    <property type="molecule type" value="Genomic_DNA"/>
</dbReference>
<accession>A0A484H5L8</accession>
<sequence length="44" mass="4920">MGNFASPVASSGEAYPWLTENLLKTRGMLLRLAAHKEHYVQSED</sequence>
<evidence type="ECO:0000313" key="1">
    <source>
        <dbReference type="EMBL" id="VBB69336.1"/>
    </source>
</evidence>
<gene>
    <name evidence="1" type="ORF">RIEGSTA812A_PEG_809</name>
</gene>
<name>A0A484H5L8_9ZZZZ</name>
<organism evidence="1">
    <name type="scientific">invertebrate metagenome</name>
    <dbReference type="NCBI Taxonomy" id="1711999"/>
    <lineage>
        <taxon>unclassified sequences</taxon>
        <taxon>metagenomes</taxon>
        <taxon>organismal metagenomes</taxon>
    </lineage>
</organism>
<proteinExistence type="predicted"/>
<reference evidence="1" key="1">
    <citation type="submission" date="2018-10" db="EMBL/GenBank/DDBJ databases">
        <authorList>
            <person name="Gruber-Vodicka H."/>
            <person name="Jaeckle O."/>
        </authorList>
    </citation>
    <scope>NUCLEOTIDE SEQUENCE</scope>
</reference>
<dbReference type="AlphaFoldDB" id="A0A484H5L8"/>